<dbReference type="PROSITE" id="PS00022">
    <property type="entry name" value="EGF_1"/>
    <property type="match status" value="1"/>
</dbReference>
<keyword evidence="1 5" id="KW-0245">EGF-like domain</keyword>
<dbReference type="CDD" id="cd00054">
    <property type="entry name" value="EGF_CA"/>
    <property type="match status" value="1"/>
</dbReference>
<dbReference type="InterPro" id="IPR000742">
    <property type="entry name" value="EGF"/>
</dbReference>
<dbReference type="SUPFAM" id="SSF57196">
    <property type="entry name" value="EGF/Laminin"/>
    <property type="match status" value="2"/>
</dbReference>
<evidence type="ECO:0000313" key="9">
    <source>
        <dbReference type="Proteomes" id="UP000887574"/>
    </source>
</evidence>
<feature type="domain" description="EGF-like" evidence="8">
    <location>
        <begin position="168"/>
        <end position="204"/>
    </location>
</feature>
<dbReference type="PROSITE" id="PS50026">
    <property type="entry name" value="EGF_3"/>
    <property type="match status" value="4"/>
</dbReference>
<dbReference type="WBParaSite" id="jg3325">
    <property type="protein sequence ID" value="jg3325"/>
    <property type="gene ID" value="jg3325"/>
</dbReference>
<keyword evidence="7" id="KW-0812">Transmembrane</keyword>
<feature type="domain" description="EGF-like" evidence="8">
    <location>
        <begin position="68"/>
        <end position="107"/>
    </location>
</feature>
<evidence type="ECO:0000256" key="3">
    <source>
        <dbReference type="ARBA" id="ARBA00022737"/>
    </source>
</evidence>
<feature type="region of interest" description="Disordered" evidence="6">
    <location>
        <begin position="293"/>
        <end position="329"/>
    </location>
</feature>
<keyword evidence="7" id="KW-0472">Membrane</keyword>
<protein>
    <submittedName>
        <fullName evidence="10">EGF-like domain-containing protein</fullName>
    </submittedName>
</protein>
<evidence type="ECO:0000259" key="8">
    <source>
        <dbReference type="PROSITE" id="PS50026"/>
    </source>
</evidence>
<keyword evidence="7" id="KW-1133">Transmembrane helix</keyword>
<dbReference type="AlphaFoldDB" id="A0A915E6E7"/>
<name>A0A915E6E7_9BILA</name>
<evidence type="ECO:0000256" key="1">
    <source>
        <dbReference type="ARBA" id="ARBA00022536"/>
    </source>
</evidence>
<feature type="disulfide bond" evidence="5">
    <location>
        <begin position="175"/>
        <end position="192"/>
    </location>
</feature>
<dbReference type="PANTHER" id="PTHR12916">
    <property type="entry name" value="CYTOCHROME C OXIDASE POLYPEPTIDE VIC-2"/>
    <property type="match status" value="1"/>
</dbReference>
<feature type="disulfide bond" evidence="5">
    <location>
        <begin position="194"/>
        <end position="203"/>
    </location>
</feature>
<keyword evidence="9" id="KW-1185">Reference proteome</keyword>
<dbReference type="SMART" id="SM00181">
    <property type="entry name" value="EGF"/>
    <property type="match status" value="4"/>
</dbReference>
<proteinExistence type="predicted"/>
<sequence>MSTPLIRYIIDKNNYQIGQSGLYLNPCEKSNCSANAKCIPQGNGYKCECLPGYDDNSPAGSVAGSVCESLPCSDVNYCPLNSTCVNLPNHEAECQCKQEFVDISQSETRLSLGLSNSQCLSPYDVCALGLHNCSKVAICTPKPPGSYSCACPANYVDGDPSNPGHICAGLLCSLCNQHGDCVPDPKTNNMTCACTEGYTGEFCELTASAIPAILFIILALLFLLLALCCLLYLCSRCRCFKRERAFPFASLDNGSSDYSIYSQPIGIPRAKLDRSESFGSDYTIREEVERVVTTDTTKTEHRTIETEEDVHETMDRSHSSAHQHEYYPS</sequence>
<evidence type="ECO:0000313" key="10">
    <source>
        <dbReference type="WBParaSite" id="jg3325"/>
    </source>
</evidence>
<organism evidence="9 10">
    <name type="scientific">Ditylenchus dipsaci</name>
    <dbReference type="NCBI Taxonomy" id="166011"/>
    <lineage>
        <taxon>Eukaryota</taxon>
        <taxon>Metazoa</taxon>
        <taxon>Ecdysozoa</taxon>
        <taxon>Nematoda</taxon>
        <taxon>Chromadorea</taxon>
        <taxon>Rhabditida</taxon>
        <taxon>Tylenchina</taxon>
        <taxon>Tylenchomorpha</taxon>
        <taxon>Sphaerularioidea</taxon>
        <taxon>Anguinidae</taxon>
        <taxon>Anguininae</taxon>
        <taxon>Ditylenchus</taxon>
    </lineage>
</organism>
<accession>A0A915E6E7</accession>
<feature type="domain" description="EGF-like" evidence="8">
    <location>
        <begin position="23"/>
        <end position="59"/>
    </location>
</feature>
<keyword evidence="3" id="KW-0677">Repeat</keyword>
<feature type="domain" description="EGF-like" evidence="8">
    <location>
        <begin position="122"/>
        <end position="161"/>
    </location>
</feature>
<dbReference type="Gene3D" id="2.10.25.10">
    <property type="entry name" value="Laminin"/>
    <property type="match status" value="3"/>
</dbReference>
<feature type="transmembrane region" description="Helical" evidence="7">
    <location>
        <begin position="212"/>
        <end position="234"/>
    </location>
</feature>
<evidence type="ECO:0000256" key="4">
    <source>
        <dbReference type="ARBA" id="ARBA00023157"/>
    </source>
</evidence>
<evidence type="ECO:0000256" key="2">
    <source>
        <dbReference type="ARBA" id="ARBA00022729"/>
    </source>
</evidence>
<dbReference type="GO" id="GO:0005509">
    <property type="term" value="F:calcium ion binding"/>
    <property type="evidence" value="ECO:0007669"/>
    <property type="project" value="InterPro"/>
</dbReference>
<keyword evidence="4 5" id="KW-1015">Disulfide bond</keyword>
<dbReference type="Proteomes" id="UP000887574">
    <property type="component" value="Unplaced"/>
</dbReference>
<evidence type="ECO:0000256" key="5">
    <source>
        <dbReference type="PROSITE-ProRule" id="PRU00076"/>
    </source>
</evidence>
<dbReference type="PROSITE" id="PS01186">
    <property type="entry name" value="EGF_2"/>
    <property type="match status" value="1"/>
</dbReference>
<reference evidence="10" key="1">
    <citation type="submission" date="2022-11" db="UniProtKB">
        <authorList>
            <consortium name="WormBaseParasite"/>
        </authorList>
    </citation>
    <scope>IDENTIFICATION</scope>
</reference>
<dbReference type="SMART" id="SM00179">
    <property type="entry name" value="EGF_CA"/>
    <property type="match status" value="2"/>
</dbReference>
<keyword evidence="2" id="KW-0732">Signal</keyword>
<dbReference type="PANTHER" id="PTHR12916:SF4">
    <property type="entry name" value="UNINFLATABLE, ISOFORM C"/>
    <property type="match status" value="1"/>
</dbReference>
<dbReference type="InterPro" id="IPR001881">
    <property type="entry name" value="EGF-like_Ca-bd_dom"/>
</dbReference>
<dbReference type="Pfam" id="PF25478">
    <property type="entry name" value="EGF_Mua-3"/>
    <property type="match status" value="1"/>
</dbReference>
<evidence type="ECO:0000256" key="6">
    <source>
        <dbReference type="SAM" id="MobiDB-lite"/>
    </source>
</evidence>
<evidence type="ECO:0000256" key="7">
    <source>
        <dbReference type="SAM" id="Phobius"/>
    </source>
</evidence>
<dbReference type="Pfam" id="PF00008">
    <property type="entry name" value="EGF"/>
    <property type="match status" value="1"/>
</dbReference>
<comment type="caution">
    <text evidence="5">Lacks conserved residue(s) required for the propagation of feature annotation.</text>
</comment>